<organism evidence="1 2">
    <name type="scientific">Trifolium pratense</name>
    <name type="common">Red clover</name>
    <dbReference type="NCBI Taxonomy" id="57577"/>
    <lineage>
        <taxon>Eukaryota</taxon>
        <taxon>Viridiplantae</taxon>
        <taxon>Streptophyta</taxon>
        <taxon>Embryophyta</taxon>
        <taxon>Tracheophyta</taxon>
        <taxon>Spermatophyta</taxon>
        <taxon>Magnoliopsida</taxon>
        <taxon>eudicotyledons</taxon>
        <taxon>Gunneridae</taxon>
        <taxon>Pentapetalae</taxon>
        <taxon>rosids</taxon>
        <taxon>fabids</taxon>
        <taxon>Fabales</taxon>
        <taxon>Fabaceae</taxon>
        <taxon>Papilionoideae</taxon>
        <taxon>50 kb inversion clade</taxon>
        <taxon>NPAAA clade</taxon>
        <taxon>Hologalegina</taxon>
        <taxon>IRL clade</taxon>
        <taxon>Trifolieae</taxon>
        <taxon>Trifolium</taxon>
    </lineage>
</organism>
<comment type="caution">
    <text evidence="1">The sequence shown here is derived from an EMBL/GenBank/DDBJ whole genome shotgun (WGS) entry which is preliminary data.</text>
</comment>
<dbReference type="Proteomes" id="UP001177021">
    <property type="component" value="Unassembled WGS sequence"/>
</dbReference>
<dbReference type="EMBL" id="CASHSV030000024">
    <property type="protein sequence ID" value="CAJ2639800.1"/>
    <property type="molecule type" value="Genomic_DNA"/>
</dbReference>
<keyword evidence="2" id="KW-1185">Reference proteome</keyword>
<evidence type="ECO:0000313" key="1">
    <source>
        <dbReference type="EMBL" id="CAJ2639800.1"/>
    </source>
</evidence>
<gene>
    <name evidence="1" type="ORF">MILVUS5_LOCUS9765</name>
</gene>
<accession>A0ACB0J6Q5</accession>
<evidence type="ECO:0000313" key="2">
    <source>
        <dbReference type="Proteomes" id="UP001177021"/>
    </source>
</evidence>
<name>A0ACB0J6Q5_TRIPR</name>
<sequence>MEIDWGNLEALPLSLIFNKLVERIDHIYFSLVCKNWYSMAKFNYQNRQIKNNVLPMLMIPTKSKHRTKRSLYGISSNKIYNFKLKVPYNKRFCGFSHGWLAKVEYFKGSKGTIITLMNPFKKLVYIPLPPIYMLDIVREKKNCECNVHKITLSINPTTRPHDYYVAAIYSMKKCLAFLKAGQKLWTYIDIEDYCRFSDVIFYKGLFYAVGEWNDIVSFDLSNLMDGKVIPNVVSSKGDEYAQRAYIVKSLEGDLWIIRRFIDFPDDFDEDDDDDDGYDSNGDRRSGTRRFEVYKLELDLQKGKLIQMLKLDSLGDNVLFLGDNDSVSMSASYFSNYLQKDSIYYTDDYFESISIPYPNGPFDMGIYNVKDGSFSKHCSYQDWFTRMPPPLWVLPPFNGIDSIK</sequence>
<reference evidence="1" key="1">
    <citation type="submission" date="2023-10" db="EMBL/GenBank/DDBJ databases">
        <authorList>
            <person name="Rodriguez Cubillos JULIANA M."/>
            <person name="De Vega J."/>
        </authorList>
    </citation>
    <scope>NUCLEOTIDE SEQUENCE</scope>
</reference>
<protein>
    <submittedName>
        <fullName evidence="1">Uncharacterized protein</fullName>
    </submittedName>
</protein>
<proteinExistence type="predicted"/>